<evidence type="ECO:0000256" key="1">
    <source>
        <dbReference type="ARBA" id="ARBA00004123"/>
    </source>
</evidence>
<comment type="subcellular location">
    <subcellularLocation>
        <location evidence="1">Nucleus</location>
    </subcellularLocation>
</comment>
<accession>A0A9R0T586</accession>
<keyword evidence="5" id="KW-1185">Reference proteome</keyword>
<feature type="region of interest" description="Disordered" evidence="3">
    <location>
        <begin position="32"/>
        <end position="105"/>
    </location>
</feature>
<dbReference type="GO" id="GO:0005634">
    <property type="term" value="C:nucleus"/>
    <property type="evidence" value="ECO:0007669"/>
    <property type="project" value="UniProtKB-SubCell"/>
</dbReference>
<evidence type="ECO:0000313" key="4">
    <source>
        <dbReference type="EMBL" id="VAI07445.1"/>
    </source>
</evidence>
<dbReference type="Proteomes" id="UP000324705">
    <property type="component" value="Chromosome 4B"/>
</dbReference>
<evidence type="ECO:0000256" key="3">
    <source>
        <dbReference type="SAM" id="MobiDB-lite"/>
    </source>
</evidence>
<gene>
    <name evidence="4" type="ORF">TRITD_4Bv1G130670</name>
</gene>
<feature type="compositionally biased region" description="Basic and acidic residues" evidence="3">
    <location>
        <begin position="85"/>
        <end position="103"/>
    </location>
</feature>
<dbReference type="EMBL" id="LT934118">
    <property type="protein sequence ID" value="VAI07445.1"/>
    <property type="molecule type" value="Genomic_DNA"/>
</dbReference>
<protein>
    <submittedName>
        <fullName evidence="4">Uncharacterized protein</fullName>
    </submittedName>
</protein>
<keyword evidence="2" id="KW-0539">Nucleus</keyword>
<organism evidence="4 5">
    <name type="scientific">Triticum turgidum subsp. durum</name>
    <name type="common">Durum wheat</name>
    <name type="synonym">Triticum durum</name>
    <dbReference type="NCBI Taxonomy" id="4567"/>
    <lineage>
        <taxon>Eukaryota</taxon>
        <taxon>Viridiplantae</taxon>
        <taxon>Streptophyta</taxon>
        <taxon>Embryophyta</taxon>
        <taxon>Tracheophyta</taxon>
        <taxon>Spermatophyta</taxon>
        <taxon>Magnoliopsida</taxon>
        <taxon>Liliopsida</taxon>
        <taxon>Poales</taxon>
        <taxon>Poaceae</taxon>
        <taxon>BOP clade</taxon>
        <taxon>Pooideae</taxon>
        <taxon>Triticodae</taxon>
        <taxon>Triticeae</taxon>
        <taxon>Triticinae</taxon>
        <taxon>Triticum</taxon>
    </lineage>
</organism>
<proteinExistence type="predicted"/>
<dbReference type="InterPro" id="IPR053016">
    <property type="entry name" value="CTF18-RFC_complex"/>
</dbReference>
<evidence type="ECO:0000256" key="2">
    <source>
        <dbReference type="ARBA" id="ARBA00023242"/>
    </source>
</evidence>
<sequence length="190" mass="20811">MAADMEMPDPEELEWMESNGLLPEEEEYAYFDDPAEGFLPAAGDACKPPAPPQETATSPAKPADEVSDANLKRPPPPPPPEQEEDRSKRRNVDRVDSVDEDWLRYSPPPAAEAVAEKIVSRFASEIQGDSMPVTAPNGERVYAKLATEKLVSEVIEGTGRRTSISNHDGLLPESFHSLTMQAEQEALAKP</sequence>
<dbReference type="Gramene" id="TRITD4Bv1G130670.2">
    <property type="protein sequence ID" value="TRITD4Bv1G130670.2"/>
    <property type="gene ID" value="TRITD4Bv1G130670"/>
</dbReference>
<reference evidence="4 5" key="1">
    <citation type="submission" date="2017-09" db="EMBL/GenBank/DDBJ databases">
        <authorList>
            <consortium name="International Durum Wheat Genome Sequencing Consortium (IDWGSC)"/>
            <person name="Milanesi L."/>
        </authorList>
    </citation>
    <scope>NUCLEOTIDE SEQUENCE [LARGE SCALE GENOMIC DNA]</scope>
    <source>
        <strain evidence="5">cv. Svevo</strain>
    </source>
</reference>
<name>A0A9R0T586_TRITD</name>
<dbReference type="AlphaFoldDB" id="A0A9R0T586"/>
<dbReference type="PANTHER" id="PTHR46765">
    <property type="entry name" value="P-LOOP CONTAINING NUCLEOSIDE TRIPHOSPHATE HYDROLASES SUPERFAMILY PROTEIN"/>
    <property type="match status" value="1"/>
</dbReference>
<evidence type="ECO:0000313" key="5">
    <source>
        <dbReference type="Proteomes" id="UP000324705"/>
    </source>
</evidence>
<dbReference type="PANTHER" id="PTHR46765:SF1">
    <property type="entry name" value="P-LOOP CONTAINING NUCLEOSIDE TRIPHOSPHATE HYDROLASES SUPERFAMILY PROTEIN"/>
    <property type="match status" value="1"/>
</dbReference>